<dbReference type="InterPro" id="IPR050173">
    <property type="entry name" value="ABC_transporter_C-like"/>
</dbReference>
<dbReference type="PROSITE" id="PS50893">
    <property type="entry name" value="ABC_TRANSPORTER_2"/>
    <property type="match status" value="1"/>
</dbReference>
<dbReference type="SUPFAM" id="SSF90123">
    <property type="entry name" value="ABC transporter transmembrane region"/>
    <property type="match status" value="1"/>
</dbReference>
<dbReference type="Proteomes" id="UP000326759">
    <property type="component" value="Unassembled WGS sequence"/>
</dbReference>
<dbReference type="PANTHER" id="PTHR24223:SF461">
    <property type="entry name" value="ATP-BINDING CASSETTE SUB-FAMILY C MEMBER SUR"/>
    <property type="match status" value="1"/>
</dbReference>
<keyword evidence="6 8" id="KW-1133">Transmembrane helix</keyword>
<feature type="transmembrane region" description="Helical" evidence="8">
    <location>
        <begin position="44"/>
        <end position="65"/>
    </location>
</feature>
<dbReference type="PANTHER" id="PTHR24223">
    <property type="entry name" value="ATP-BINDING CASSETTE SUB-FAMILY C"/>
    <property type="match status" value="1"/>
</dbReference>
<evidence type="ECO:0000256" key="5">
    <source>
        <dbReference type="ARBA" id="ARBA00022840"/>
    </source>
</evidence>
<dbReference type="AlphaFoldDB" id="A0A5N5TDS8"/>
<gene>
    <name evidence="11" type="primary">Abcc3</name>
    <name evidence="11" type="ORF">Anas_10908</name>
</gene>
<evidence type="ECO:0000259" key="9">
    <source>
        <dbReference type="PROSITE" id="PS50893"/>
    </source>
</evidence>
<keyword evidence="12" id="KW-1185">Reference proteome</keyword>
<comment type="caution">
    <text evidence="11">The sequence shown here is derived from an EMBL/GenBank/DDBJ whole genome shotgun (WGS) entry which is preliminary data.</text>
</comment>
<evidence type="ECO:0000259" key="10">
    <source>
        <dbReference type="PROSITE" id="PS50929"/>
    </source>
</evidence>
<dbReference type="SUPFAM" id="SSF52540">
    <property type="entry name" value="P-loop containing nucleoside triphosphate hydrolases"/>
    <property type="match status" value="1"/>
</dbReference>
<reference evidence="11 12" key="1">
    <citation type="journal article" date="2019" name="PLoS Biol.">
        <title>Sex chromosomes control vertical transmission of feminizing Wolbachia symbionts in an isopod.</title>
        <authorList>
            <person name="Becking T."/>
            <person name="Chebbi M.A."/>
            <person name="Giraud I."/>
            <person name="Moumen B."/>
            <person name="Laverre T."/>
            <person name="Caubet Y."/>
            <person name="Peccoud J."/>
            <person name="Gilbert C."/>
            <person name="Cordaux R."/>
        </authorList>
    </citation>
    <scope>NUCLEOTIDE SEQUENCE [LARGE SCALE GENOMIC DNA]</scope>
    <source>
        <strain evidence="11">ANa2</strain>
        <tissue evidence="11">Whole body excluding digestive tract and cuticle</tissue>
    </source>
</reference>
<dbReference type="InterPro" id="IPR027417">
    <property type="entry name" value="P-loop_NTPase"/>
</dbReference>
<dbReference type="GO" id="GO:0005524">
    <property type="term" value="F:ATP binding"/>
    <property type="evidence" value="ECO:0007669"/>
    <property type="project" value="UniProtKB-KW"/>
</dbReference>
<feature type="transmembrane region" description="Helical" evidence="8">
    <location>
        <begin position="316"/>
        <end position="341"/>
    </location>
</feature>
<sequence>MNLQIAIMMTKTFQMLEAMIPLRSFKSFIDDRDGKKGKISKWNYVVYLEACGWALGSIYIVFMIANQGALVALDLWLGRWSKMCQNSTCNVNKTTDCSEYEYEDMNKSNRISFNLSLHDKVSPRICQHSVYWLGLAIFIGLFSILLNQFAAHKGRRFLHEKLLEAVVYARNRVFDSCNAFGRITIRFTSDVNIIDKELGWSIMHFTYFSLICLSAIVVNSIISPLFILLALPLCLIYYAIQHIFKCSSRELKRIELASQSPVASLVNEIAEYPPVIRAYGIQNKFFSCFCRRIDSYLSSYVLFHAGNRWLGISLDYLGSCIVFLATIACLIGSTVDLGFLLTPLTIGFAIKYTLSIPTYLNVLVRYLTYTENGLSSVERIQDYTNLKPEEAFEANERFLPRIRDHLLFENVSLYYNDSNPVIKDISFSIPVKQKVGICGRTGSGKSSILSGILRMLERQEGTIFLSGMDTLKVPLTVLRKNISVVIQDVCVFEDTVRFNVDPENTHSDSEIWSALEKVHLKEMISNMPEKLESLIGAGNLTLSSGQAQLLVISRILLDKRNLLLLDEFGAHLDAETESRILVMIKEEFVDSTVIMVTVSLFNIYIYIYIY</sequence>
<evidence type="ECO:0000313" key="11">
    <source>
        <dbReference type="EMBL" id="KAB7503265.1"/>
    </source>
</evidence>
<keyword evidence="2" id="KW-0813">Transport</keyword>
<evidence type="ECO:0000256" key="8">
    <source>
        <dbReference type="SAM" id="Phobius"/>
    </source>
</evidence>
<dbReference type="GO" id="GO:0140359">
    <property type="term" value="F:ABC-type transporter activity"/>
    <property type="evidence" value="ECO:0007669"/>
    <property type="project" value="InterPro"/>
</dbReference>
<dbReference type="InterPro" id="IPR003593">
    <property type="entry name" value="AAA+_ATPase"/>
</dbReference>
<name>A0A5N5TDS8_9CRUS</name>
<dbReference type="SMART" id="SM00382">
    <property type="entry name" value="AAA"/>
    <property type="match status" value="1"/>
</dbReference>
<feature type="non-terminal residue" evidence="11">
    <location>
        <position position="610"/>
    </location>
</feature>
<feature type="transmembrane region" description="Helical" evidence="8">
    <location>
        <begin position="207"/>
        <end position="240"/>
    </location>
</feature>
<keyword evidence="5" id="KW-0067">ATP-binding</keyword>
<dbReference type="OrthoDB" id="6347324at2759"/>
<evidence type="ECO:0000256" key="6">
    <source>
        <dbReference type="ARBA" id="ARBA00022989"/>
    </source>
</evidence>
<dbReference type="Pfam" id="PF00664">
    <property type="entry name" value="ABC_membrane"/>
    <property type="match status" value="1"/>
</dbReference>
<dbReference type="PROSITE" id="PS50929">
    <property type="entry name" value="ABC_TM1F"/>
    <property type="match status" value="1"/>
</dbReference>
<feature type="domain" description="ABC transporter" evidence="9">
    <location>
        <begin position="406"/>
        <end position="609"/>
    </location>
</feature>
<evidence type="ECO:0000256" key="7">
    <source>
        <dbReference type="ARBA" id="ARBA00023136"/>
    </source>
</evidence>
<evidence type="ECO:0000256" key="1">
    <source>
        <dbReference type="ARBA" id="ARBA00004370"/>
    </source>
</evidence>
<keyword evidence="4" id="KW-0547">Nucleotide-binding</keyword>
<evidence type="ECO:0000256" key="4">
    <source>
        <dbReference type="ARBA" id="ARBA00022741"/>
    </source>
</evidence>
<evidence type="ECO:0000256" key="2">
    <source>
        <dbReference type="ARBA" id="ARBA00022448"/>
    </source>
</evidence>
<dbReference type="Pfam" id="PF00005">
    <property type="entry name" value="ABC_tran"/>
    <property type="match status" value="1"/>
</dbReference>
<accession>A0A5N5TDS8</accession>
<dbReference type="InterPro" id="IPR036640">
    <property type="entry name" value="ABC1_TM_sf"/>
</dbReference>
<dbReference type="InterPro" id="IPR011527">
    <property type="entry name" value="ABC1_TM_dom"/>
</dbReference>
<dbReference type="InterPro" id="IPR003439">
    <property type="entry name" value="ABC_transporter-like_ATP-bd"/>
</dbReference>
<dbReference type="GO" id="GO:0016887">
    <property type="term" value="F:ATP hydrolysis activity"/>
    <property type="evidence" value="ECO:0007669"/>
    <property type="project" value="InterPro"/>
</dbReference>
<keyword evidence="3 8" id="KW-0812">Transmembrane</keyword>
<dbReference type="Gene3D" id="1.20.1560.10">
    <property type="entry name" value="ABC transporter type 1, transmembrane domain"/>
    <property type="match status" value="1"/>
</dbReference>
<keyword evidence="7 8" id="KW-0472">Membrane</keyword>
<dbReference type="EMBL" id="SEYY01005511">
    <property type="protein sequence ID" value="KAB7503265.1"/>
    <property type="molecule type" value="Genomic_DNA"/>
</dbReference>
<dbReference type="PROSITE" id="PS00211">
    <property type="entry name" value="ABC_TRANSPORTER_1"/>
    <property type="match status" value="1"/>
</dbReference>
<comment type="subcellular location">
    <subcellularLocation>
        <location evidence="1">Membrane</location>
    </subcellularLocation>
</comment>
<evidence type="ECO:0000256" key="3">
    <source>
        <dbReference type="ARBA" id="ARBA00022692"/>
    </source>
</evidence>
<feature type="domain" description="ABC transmembrane type-1" evidence="10">
    <location>
        <begin position="135"/>
        <end position="342"/>
    </location>
</feature>
<dbReference type="GO" id="GO:0016020">
    <property type="term" value="C:membrane"/>
    <property type="evidence" value="ECO:0007669"/>
    <property type="project" value="UniProtKB-SubCell"/>
</dbReference>
<feature type="transmembrane region" description="Helical" evidence="8">
    <location>
        <begin position="130"/>
        <end position="151"/>
    </location>
</feature>
<dbReference type="InterPro" id="IPR017871">
    <property type="entry name" value="ABC_transporter-like_CS"/>
</dbReference>
<dbReference type="Gene3D" id="3.40.50.300">
    <property type="entry name" value="P-loop containing nucleotide triphosphate hydrolases"/>
    <property type="match status" value="1"/>
</dbReference>
<feature type="transmembrane region" description="Helical" evidence="8">
    <location>
        <begin position="588"/>
        <end position="609"/>
    </location>
</feature>
<evidence type="ECO:0000313" key="12">
    <source>
        <dbReference type="Proteomes" id="UP000326759"/>
    </source>
</evidence>
<proteinExistence type="predicted"/>
<protein>
    <submittedName>
        <fullName evidence="11">Canalicular multispecific organic anion transporter 2</fullName>
    </submittedName>
</protein>
<organism evidence="11 12">
    <name type="scientific">Armadillidium nasatum</name>
    <dbReference type="NCBI Taxonomy" id="96803"/>
    <lineage>
        <taxon>Eukaryota</taxon>
        <taxon>Metazoa</taxon>
        <taxon>Ecdysozoa</taxon>
        <taxon>Arthropoda</taxon>
        <taxon>Crustacea</taxon>
        <taxon>Multicrustacea</taxon>
        <taxon>Malacostraca</taxon>
        <taxon>Eumalacostraca</taxon>
        <taxon>Peracarida</taxon>
        <taxon>Isopoda</taxon>
        <taxon>Oniscidea</taxon>
        <taxon>Crinocheta</taxon>
        <taxon>Armadillidiidae</taxon>
        <taxon>Armadillidium</taxon>
    </lineage>
</organism>